<proteinExistence type="predicted"/>
<name>A0A3L6KQZ5_9TRYP</name>
<accession>A0A3L6KQZ5</accession>
<keyword evidence="1" id="KW-0732">Signal</keyword>
<comment type="caution">
    <text evidence="2">The sequence shown here is derived from an EMBL/GenBank/DDBJ whole genome shotgun (WGS) entry which is preliminary data.</text>
</comment>
<dbReference type="AlphaFoldDB" id="A0A3L6KQZ5"/>
<feature type="chain" id="PRO_5018334402" evidence="1">
    <location>
        <begin position="21"/>
        <end position="54"/>
    </location>
</feature>
<evidence type="ECO:0000313" key="2">
    <source>
        <dbReference type="EMBL" id="RHW66992.1"/>
    </source>
</evidence>
<organism evidence="2 3">
    <name type="scientific">Trypanosoma brucei equiperdum</name>
    <dbReference type="NCBI Taxonomy" id="630700"/>
    <lineage>
        <taxon>Eukaryota</taxon>
        <taxon>Discoba</taxon>
        <taxon>Euglenozoa</taxon>
        <taxon>Kinetoplastea</taxon>
        <taxon>Metakinetoplastina</taxon>
        <taxon>Trypanosomatida</taxon>
        <taxon>Trypanosomatidae</taxon>
        <taxon>Trypanosoma</taxon>
    </lineage>
</organism>
<evidence type="ECO:0000313" key="3">
    <source>
        <dbReference type="Proteomes" id="UP000266743"/>
    </source>
</evidence>
<reference evidence="2 3" key="1">
    <citation type="submission" date="2018-09" db="EMBL/GenBank/DDBJ databases">
        <title>whole genome sequence of T. equiperdum IVM-t1 strain.</title>
        <authorList>
            <person name="Suganuma K."/>
        </authorList>
    </citation>
    <scope>NUCLEOTIDE SEQUENCE [LARGE SCALE GENOMIC DNA]</scope>
    <source>
        <strain evidence="2 3">IVM-t1</strain>
    </source>
</reference>
<gene>
    <name evidence="2" type="ORF">DPX39_000063000</name>
</gene>
<dbReference type="Proteomes" id="UP000266743">
    <property type="component" value="Unassembled WGS sequence"/>
</dbReference>
<sequence length="54" mass="5787">MGTNALICSLLFLLLCSCCGYLFGGRRSFCGSILVKRCSNITSPPTHHIHASSV</sequence>
<dbReference type="EMBL" id="QSBY01000016">
    <property type="protein sequence ID" value="RHW66992.1"/>
    <property type="molecule type" value="Genomic_DNA"/>
</dbReference>
<evidence type="ECO:0000256" key="1">
    <source>
        <dbReference type="SAM" id="SignalP"/>
    </source>
</evidence>
<feature type="signal peptide" evidence="1">
    <location>
        <begin position="1"/>
        <end position="20"/>
    </location>
</feature>
<protein>
    <submittedName>
        <fullName evidence="2">Uncharacterized protein</fullName>
    </submittedName>
</protein>